<organism evidence="2 3">
    <name type="scientific">Rathayibacter caricis DSM 15933</name>
    <dbReference type="NCBI Taxonomy" id="1328867"/>
    <lineage>
        <taxon>Bacteria</taxon>
        <taxon>Bacillati</taxon>
        <taxon>Actinomycetota</taxon>
        <taxon>Actinomycetes</taxon>
        <taxon>Micrococcales</taxon>
        <taxon>Microbacteriaceae</taxon>
        <taxon>Rathayibacter</taxon>
    </lineage>
</organism>
<name>A0A2T4USB1_9MICO</name>
<dbReference type="Proteomes" id="UP000241085">
    <property type="component" value="Unassembled WGS sequence"/>
</dbReference>
<sequence length="159" mass="17052">MPPCPPAALSRKPLAPPDGPVPRLELDVTVSHLPLTAAEGLRSDALVLVFWIHVRNGTRASLHDLHLLQDRFSDGSSDDLEYDTAPSTLVGRVERIAPGAGFVTAARYTVRPLTTPRTIVNSLDVRGTDADGAPISGHGQVQVAVRPDRTPSVLYPLVR</sequence>
<dbReference type="AlphaFoldDB" id="A0A2T4USB1"/>
<evidence type="ECO:0000313" key="3">
    <source>
        <dbReference type="Proteomes" id="UP000241085"/>
    </source>
</evidence>
<feature type="region of interest" description="Disordered" evidence="1">
    <location>
        <begin position="1"/>
        <end position="20"/>
    </location>
</feature>
<accession>A0A2T4USB1</accession>
<reference evidence="2 3" key="1">
    <citation type="submission" date="2018-03" db="EMBL/GenBank/DDBJ databases">
        <title>Bacteriophage NCPPB3778 and a type I-E CRISPR drive the evolution of the US Biological Select Agent, Rathayibacter toxicus.</title>
        <authorList>
            <person name="Davis E.W.II."/>
            <person name="Tabima J.F."/>
            <person name="Weisberg A.J."/>
            <person name="Dantas Lopes L."/>
            <person name="Wiseman M.S."/>
            <person name="Wiseman M.S."/>
            <person name="Pupko T."/>
            <person name="Belcher M.S."/>
            <person name="Sechler A.J."/>
            <person name="Tancos M.A."/>
            <person name="Schroeder B.K."/>
            <person name="Murray T.D."/>
            <person name="Luster D.G."/>
            <person name="Schneider W.L."/>
            <person name="Rogers E."/>
            <person name="Andreote F.D."/>
            <person name="Grunwald N.J."/>
            <person name="Putnam M.L."/>
            <person name="Chang J.H."/>
        </authorList>
    </citation>
    <scope>NUCLEOTIDE SEQUENCE [LARGE SCALE GENOMIC DNA]</scope>
    <source>
        <strain evidence="2 3">DSM 15933</strain>
    </source>
</reference>
<dbReference type="EMBL" id="PZPL01000001">
    <property type="protein sequence ID" value="PTL72422.1"/>
    <property type="molecule type" value="Genomic_DNA"/>
</dbReference>
<gene>
    <name evidence="2" type="ORF">C1I63_05870</name>
</gene>
<evidence type="ECO:0000256" key="1">
    <source>
        <dbReference type="SAM" id="MobiDB-lite"/>
    </source>
</evidence>
<proteinExistence type="predicted"/>
<comment type="caution">
    <text evidence="2">The sequence shown here is derived from an EMBL/GenBank/DDBJ whole genome shotgun (WGS) entry which is preliminary data.</text>
</comment>
<evidence type="ECO:0008006" key="4">
    <source>
        <dbReference type="Google" id="ProtNLM"/>
    </source>
</evidence>
<evidence type="ECO:0000313" key="2">
    <source>
        <dbReference type="EMBL" id="PTL72422.1"/>
    </source>
</evidence>
<keyword evidence="3" id="KW-1185">Reference proteome</keyword>
<protein>
    <recommendedName>
        <fullName evidence="4">DUF11 domain-containing protein</fullName>
    </recommendedName>
</protein>
<dbReference type="RefSeq" id="WP_107574128.1">
    <property type="nucleotide sequence ID" value="NZ_PZPL01000001.1"/>
</dbReference>